<keyword evidence="1" id="KW-1133">Transmembrane helix</keyword>
<accession>A0ABQ6E5I0</accession>
<keyword evidence="1" id="KW-0812">Transmembrane</keyword>
<proteinExistence type="predicted"/>
<comment type="caution">
    <text evidence="2">The sequence shown here is derived from an EMBL/GenBank/DDBJ whole genome shotgun (WGS) entry which is preliminary data.</text>
</comment>
<feature type="transmembrane region" description="Helical" evidence="1">
    <location>
        <begin position="82"/>
        <end position="102"/>
    </location>
</feature>
<dbReference type="RefSeq" id="WP_284205562.1">
    <property type="nucleotide sequence ID" value="NZ_BSPQ01000025.1"/>
</dbReference>
<feature type="transmembrane region" description="Helical" evidence="1">
    <location>
        <begin position="6"/>
        <end position="23"/>
    </location>
</feature>
<protein>
    <submittedName>
        <fullName evidence="2">Uncharacterized protein</fullName>
    </submittedName>
</protein>
<keyword evidence="1" id="KW-0472">Membrane</keyword>
<gene>
    <name evidence="2" type="ORF">GCM10007916_35300</name>
</gene>
<sequence length="116" mass="12481">MLTISALIFYILLIGAGGFAWYCSRLSLKKSLAHLLQKQHFSAFTFYALHLIAAVMATVVISATVGEFLLVLTGTPLAPATYTMIMIVVITVTIIGTVMSAHKPVMGALKAKNQSH</sequence>
<keyword evidence="3" id="KW-1185">Reference proteome</keyword>
<name>A0ABQ6E5I0_9GAMM</name>
<feature type="transmembrane region" description="Helical" evidence="1">
    <location>
        <begin position="44"/>
        <end position="70"/>
    </location>
</feature>
<evidence type="ECO:0000313" key="2">
    <source>
        <dbReference type="EMBL" id="GLS92458.1"/>
    </source>
</evidence>
<dbReference type="EMBL" id="BSPQ01000025">
    <property type="protein sequence ID" value="GLS92458.1"/>
    <property type="molecule type" value="Genomic_DNA"/>
</dbReference>
<reference evidence="3" key="1">
    <citation type="journal article" date="2019" name="Int. J. Syst. Evol. Microbiol.">
        <title>The Global Catalogue of Microorganisms (GCM) 10K type strain sequencing project: providing services to taxonomists for standard genome sequencing and annotation.</title>
        <authorList>
            <consortium name="The Broad Institute Genomics Platform"/>
            <consortium name="The Broad Institute Genome Sequencing Center for Infectious Disease"/>
            <person name="Wu L."/>
            <person name="Ma J."/>
        </authorList>
    </citation>
    <scope>NUCLEOTIDE SEQUENCE [LARGE SCALE GENOMIC DNA]</scope>
    <source>
        <strain evidence="3">NBRC 103166</strain>
    </source>
</reference>
<evidence type="ECO:0000313" key="3">
    <source>
        <dbReference type="Proteomes" id="UP001157353"/>
    </source>
</evidence>
<organism evidence="2 3">
    <name type="scientific">Psychromonas marina</name>
    <dbReference type="NCBI Taxonomy" id="88364"/>
    <lineage>
        <taxon>Bacteria</taxon>
        <taxon>Pseudomonadati</taxon>
        <taxon>Pseudomonadota</taxon>
        <taxon>Gammaproteobacteria</taxon>
        <taxon>Alteromonadales</taxon>
        <taxon>Psychromonadaceae</taxon>
        <taxon>Psychromonas</taxon>
    </lineage>
</organism>
<dbReference type="Proteomes" id="UP001157353">
    <property type="component" value="Unassembled WGS sequence"/>
</dbReference>
<evidence type="ECO:0000256" key="1">
    <source>
        <dbReference type="SAM" id="Phobius"/>
    </source>
</evidence>